<dbReference type="Proteomes" id="UP000054538">
    <property type="component" value="Unassembled WGS sequence"/>
</dbReference>
<reference evidence="1 2" key="1">
    <citation type="submission" date="2014-04" db="EMBL/GenBank/DDBJ databases">
        <authorList>
            <consortium name="DOE Joint Genome Institute"/>
            <person name="Kuo A."/>
            <person name="Kohler A."/>
            <person name="Jargeat P."/>
            <person name="Nagy L.G."/>
            <person name="Floudas D."/>
            <person name="Copeland A."/>
            <person name="Barry K.W."/>
            <person name="Cichocki N."/>
            <person name="Veneault-Fourrey C."/>
            <person name="LaButti K."/>
            <person name="Lindquist E.A."/>
            <person name="Lipzen A."/>
            <person name="Lundell T."/>
            <person name="Morin E."/>
            <person name="Murat C."/>
            <person name="Sun H."/>
            <person name="Tunlid A."/>
            <person name="Henrissat B."/>
            <person name="Grigoriev I.V."/>
            <person name="Hibbett D.S."/>
            <person name="Martin F."/>
            <person name="Nordberg H.P."/>
            <person name="Cantor M.N."/>
            <person name="Hua S.X."/>
        </authorList>
    </citation>
    <scope>NUCLEOTIDE SEQUENCE [LARGE SCALE GENOMIC DNA]</scope>
    <source>
        <strain evidence="1 2">Ve08.2h10</strain>
    </source>
</reference>
<gene>
    <name evidence="1" type="ORF">PAXRUDRAFT_163278</name>
</gene>
<dbReference type="AlphaFoldDB" id="A0A0D0CTF5"/>
<accession>A0A0D0CTF5</accession>
<organism evidence="1 2">
    <name type="scientific">Paxillus rubicundulus Ve08.2h10</name>
    <dbReference type="NCBI Taxonomy" id="930991"/>
    <lineage>
        <taxon>Eukaryota</taxon>
        <taxon>Fungi</taxon>
        <taxon>Dikarya</taxon>
        <taxon>Basidiomycota</taxon>
        <taxon>Agaricomycotina</taxon>
        <taxon>Agaricomycetes</taxon>
        <taxon>Agaricomycetidae</taxon>
        <taxon>Boletales</taxon>
        <taxon>Paxilineae</taxon>
        <taxon>Paxillaceae</taxon>
        <taxon>Paxillus</taxon>
    </lineage>
</organism>
<protein>
    <submittedName>
        <fullName evidence="1">Uncharacterized protein</fullName>
    </submittedName>
</protein>
<reference evidence="2" key="2">
    <citation type="submission" date="2015-01" db="EMBL/GenBank/DDBJ databases">
        <title>Evolutionary Origins and Diversification of the Mycorrhizal Mutualists.</title>
        <authorList>
            <consortium name="DOE Joint Genome Institute"/>
            <consortium name="Mycorrhizal Genomics Consortium"/>
            <person name="Kohler A."/>
            <person name="Kuo A."/>
            <person name="Nagy L.G."/>
            <person name="Floudas D."/>
            <person name="Copeland A."/>
            <person name="Barry K.W."/>
            <person name="Cichocki N."/>
            <person name="Veneault-Fourrey C."/>
            <person name="LaButti K."/>
            <person name="Lindquist E.A."/>
            <person name="Lipzen A."/>
            <person name="Lundell T."/>
            <person name="Morin E."/>
            <person name="Murat C."/>
            <person name="Riley R."/>
            <person name="Ohm R."/>
            <person name="Sun H."/>
            <person name="Tunlid A."/>
            <person name="Henrissat B."/>
            <person name="Grigoriev I.V."/>
            <person name="Hibbett D.S."/>
            <person name="Martin F."/>
        </authorList>
    </citation>
    <scope>NUCLEOTIDE SEQUENCE [LARGE SCALE GENOMIC DNA]</scope>
    <source>
        <strain evidence="2">Ve08.2h10</strain>
    </source>
</reference>
<dbReference type="HOGENOM" id="CLU_2671767_0_0_1"/>
<dbReference type="InParanoid" id="A0A0D0CTF5"/>
<evidence type="ECO:0000313" key="2">
    <source>
        <dbReference type="Proteomes" id="UP000054538"/>
    </source>
</evidence>
<proteinExistence type="predicted"/>
<name>A0A0D0CTF5_9AGAM</name>
<dbReference type="EMBL" id="KN826505">
    <property type="protein sequence ID" value="KIK78693.1"/>
    <property type="molecule type" value="Genomic_DNA"/>
</dbReference>
<evidence type="ECO:0000313" key="1">
    <source>
        <dbReference type="EMBL" id="KIK78693.1"/>
    </source>
</evidence>
<sequence length="75" mass="8464">MNLTFFIFRETPLISPEHVQSAACPAEHECHDLGSTLFHHLPYCTVTMLQNAPPALMNHPPVPLNQFPANTLEFH</sequence>
<keyword evidence="2" id="KW-1185">Reference proteome</keyword>